<dbReference type="Proteomes" id="UP000828941">
    <property type="component" value="Chromosome 6"/>
</dbReference>
<dbReference type="EMBL" id="CM039431">
    <property type="protein sequence ID" value="KAI4337283.1"/>
    <property type="molecule type" value="Genomic_DNA"/>
</dbReference>
<organism evidence="1 2">
    <name type="scientific">Bauhinia variegata</name>
    <name type="common">Purple orchid tree</name>
    <name type="synonym">Phanera variegata</name>
    <dbReference type="NCBI Taxonomy" id="167791"/>
    <lineage>
        <taxon>Eukaryota</taxon>
        <taxon>Viridiplantae</taxon>
        <taxon>Streptophyta</taxon>
        <taxon>Embryophyta</taxon>
        <taxon>Tracheophyta</taxon>
        <taxon>Spermatophyta</taxon>
        <taxon>Magnoliopsida</taxon>
        <taxon>eudicotyledons</taxon>
        <taxon>Gunneridae</taxon>
        <taxon>Pentapetalae</taxon>
        <taxon>rosids</taxon>
        <taxon>fabids</taxon>
        <taxon>Fabales</taxon>
        <taxon>Fabaceae</taxon>
        <taxon>Cercidoideae</taxon>
        <taxon>Cercideae</taxon>
        <taxon>Bauhiniinae</taxon>
        <taxon>Bauhinia</taxon>
    </lineage>
</organism>
<evidence type="ECO:0000313" key="2">
    <source>
        <dbReference type="Proteomes" id="UP000828941"/>
    </source>
</evidence>
<protein>
    <submittedName>
        <fullName evidence="1">Uncharacterized protein</fullName>
    </submittedName>
</protein>
<keyword evidence="2" id="KW-1185">Reference proteome</keyword>
<gene>
    <name evidence="1" type="ORF">L6164_015718</name>
</gene>
<reference evidence="1 2" key="1">
    <citation type="journal article" date="2022" name="DNA Res.">
        <title>Chromosomal-level genome assembly of the orchid tree Bauhinia variegata (Leguminosae; Cercidoideae) supports the allotetraploid origin hypothesis of Bauhinia.</title>
        <authorList>
            <person name="Zhong Y."/>
            <person name="Chen Y."/>
            <person name="Zheng D."/>
            <person name="Pang J."/>
            <person name="Liu Y."/>
            <person name="Luo S."/>
            <person name="Meng S."/>
            <person name="Qian L."/>
            <person name="Wei D."/>
            <person name="Dai S."/>
            <person name="Zhou R."/>
        </authorList>
    </citation>
    <scope>NUCLEOTIDE SEQUENCE [LARGE SCALE GENOMIC DNA]</scope>
    <source>
        <strain evidence="1">BV-YZ2020</strain>
    </source>
</reference>
<proteinExistence type="predicted"/>
<accession>A0ACB9NLI8</accession>
<sequence>MLTRKSVTPSEQREAEQRAFASILASRSEETVIGFNTQTGCRMVKGLLFNGGSDGEGVLEATQGVSLMTRLPACLGTYIDKKCPFTGTHFIRGSYTCHSAKMTRTIIVRRNYLHYFKKYQRFYPFAFP</sequence>
<name>A0ACB9NLI8_BAUVA</name>
<comment type="caution">
    <text evidence="1">The sequence shown here is derived from an EMBL/GenBank/DDBJ whole genome shotgun (WGS) entry which is preliminary data.</text>
</comment>
<evidence type="ECO:0000313" key="1">
    <source>
        <dbReference type="EMBL" id="KAI4337283.1"/>
    </source>
</evidence>